<dbReference type="PANTHER" id="PTHR11851:SF49">
    <property type="entry name" value="MITOCHONDRIAL-PROCESSING PEPTIDASE SUBUNIT ALPHA"/>
    <property type="match status" value="1"/>
</dbReference>
<dbReference type="InterPro" id="IPR050361">
    <property type="entry name" value="MPP/UQCRC_Complex"/>
</dbReference>
<evidence type="ECO:0000259" key="2">
    <source>
        <dbReference type="Pfam" id="PF00675"/>
    </source>
</evidence>
<dbReference type="InterPro" id="IPR007863">
    <property type="entry name" value="Peptidase_M16_C"/>
</dbReference>
<evidence type="ECO:0000313" key="5">
    <source>
        <dbReference type="Proteomes" id="UP001484239"/>
    </source>
</evidence>
<dbReference type="EMBL" id="JBBHLI010000011">
    <property type="protein sequence ID" value="MEK9502401.1"/>
    <property type="molecule type" value="Genomic_DNA"/>
</dbReference>
<dbReference type="RefSeq" id="WP_405278519.1">
    <property type="nucleotide sequence ID" value="NZ_CP144380.1"/>
</dbReference>
<organism evidence="4 5">
    <name type="scientific">Gaopeijia maritima</name>
    <dbReference type="NCBI Taxonomy" id="3119007"/>
    <lineage>
        <taxon>Bacteria</taxon>
        <taxon>Pseudomonadati</taxon>
        <taxon>Gemmatimonadota</taxon>
        <taxon>Longimicrobiia</taxon>
        <taxon>Gaopeijiales</taxon>
        <taxon>Gaopeijiaceae</taxon>
        <taxon>Gaopeijia</taxon>
    </lineage>
</organism>
<comment type="similarity">
    <text evidence="1">Belongs to the peptidase M16 family.</text>
</comment>
<reference evidence="4 5" key="1">
    <citation type="submission" date="2024-02" db="EMBL/GenBank/DDBJ databases">
        <title>A novel Gemmatimonadota bacterium.</title>
        <authorList>
            <person name="Du Z.-J."/>
            <person name="Ye Y.-Q."/>
        </authorList>
    </citation>
    <scope>NUCLEOTIDE SEQUENCE [LARGE SCALE GENOMIC DNA]</scope>
    <source>
        <strain evidence="4 5">DH-20</strain>
    </source>
</reference>
<keyword evidence="5" id="KW-1185">Reference proteome</keyword>
<evidence type="ECO:0000259" key="3">
    <source>
        <dbReference type="Pfam" id="PF05193"/>
    </source>
</evidence>
<dbReference type="Pfam" id="PF00675">
    <property type="entry name" value="Peptidase_M16"/>
    <property type="match status" value="1"/>
</dbReference>
<proteinExistence type="inferred from homology"/>
<dbReference type="Proteomes" id="UP001484239">
    <property type="component" value="Unassembled WGS sequence"/>
</dbReference>
<sequence length="430" mass="47636">MSGVDEGLGFPIHRTTLSNGLRVVAAPDPSFPVVAINLWYGVGSKDERPGRTGFAHLFEHMMFQGSAHVSKNGHFEHVERAGGSLNGSTWFDRTNYYETLPAHQLDLGLWLESDRMGFMVEAMTQEKLDNQRDVVKNEKRQRYDNQPYGDWDEHLQQLMWPSDHPYHHTVIGSMEDLDAASLDDVAAFFRTYYVPNNAVLTVAGDAPPEAVFAAAERWFGELPRGEDPPPVPGRVDVGAVIGSTRRTDLDRDVPLPRLVVGLRIPPFTDPRFEAVDLAAQILGQGRGSRLYRSLVREQRIARTASAFALPLTAGGSTLLVFVTGYPETDLDALQAALFAEFDAMAEVTDAEVERARVLAAAREVRSLESMAHRADLLSMYTTIFDDPGRLNTTLSRIDAVRTEQVRAVARDFLGADNRAVVAYRPEGGAR</sequence>
<dbReference type="Pfam" id="PF05193">
    <property type="entry name" value="Peptidase_M16_C"/>
    <property type="match status" value="1"/>
</dbReference>
<feature type="domain" description="Peptidase M16 C-terminal" evidence="3">
    <location>
        <begin position="181"/>
        <end position="356"/>
    </location>
</feature>
<evidence type="ECO:0000313" key="4">
    <source>
        <dbReference type="EMBL" id="MEK9502401.1"/>
    </source>
</evidence>
<gene>
    <name evidence="4" type="ORF">WI372_15515</name>
</gene>
<accession>A0ABU9ECZ4</accession>
<feature type="domain" description="Peptidase M16 N-terminal" evidence="2">
    <location>
        <begin position="22"/>
        <end position="147"/>
    </location>
</feature>
<name>A0ABU9ECZ4_9BACT</name>
<dbReference type="InterPro" id="IPR011765">
    <property type="entry name" value="Pept_M16_N"/>
</dbReference>
<protein>
    <submittedName>
        <fullName evidence="4">Pitrilysin family protein</fullName>
    </submittedName>
</protein>
<dbReference type="Gene3D" id="3.30.830.10">
    <property type="entry name" value="Metalloenzyme, LuxS/M16 peptidase-like"/>
    <property type="match status" value="2"/>
</dbReference>
<comment type="caution">
    <text evidence="4">The sequence shown here is derived from an EMBL/GenBank/DDBJ whole genome shotgun (WGS) entry which is preliminary data.</text>
</comment>
<dbReference type="InterPro" id="IPR011249">
    <property type="entry name" value="Metalloenz_LuxS/M16"/>
</dbReference>
<dbReference type="SUPFAM" id="SSF63411">
    <property type="entry name" value="LuxS/MPP-like metallohydrolase"/>
    <property type="match status" value="2"/>
</dbReference>
<dbReference type="PANTHER" id="PTHR11851">
    <property type="entry name" value="METALLOPROTEASE"/>
    <property type="match status" value="1"/>
</dbReference>
<evidence type="ECO:0000256" key="1">
    <source>
        <dbReference type="ARBA" id="ARBA00007261"/>
    </source>
</evidence>